<evidence type="ECO:0008006" key="3">
    <source>
        <dbReference type="Google" id="ProtNLM"/>
    </source>
</evidence>
<name>A0A1Y0EMX6_9BURK</name>
<evidence type="ECO:0000313" key="2">
    <source>
        <dbReference type="Proteomes" id="UP000196138"/>
    </source>
</evidence>
<evidence type="ECO:0000313" key="1">
    <source>
        <dbReference type="EMBL" id="ARU04768.1"/>
    </source>
</evidence>
<dbReference type="RefSeq" id="WP_087279994.1">
    <property type="nucleotide sequence ID" value="NZ_CP021455.1"/>
</dbReference>
<dbReference type="Proteomes" id="UP000196138">
    <property type="component" value="Chromosome"/>
</dbReference>
<keyword evidence="2" id="KW-1185">Reference proteome</keyword>
<protein>
    <recommendedName>
        <fullName evidence="3">IPTL-CTERM protein sorting domain-containing protein</fullName>
    </recommendedName>
</protein>
<organism evidence="1 2">
    <name type="scientific">Comamonas serinivorans</name>
    <dbReference type="NCBI Taxonomy" id="1082851"/>
    <lineage>
        <taxon>Bacteria</taxon>
        <taxon>Pseudomonadati</taxon>
        <taxon>Pseudomonadota</taxon>
        <taxon>Betaproteobacteria</taxon>
        <taxon>Burkholderiales</taxon>
        <taxon>Comamonadaceae</taxon>
        <taxon>Comamonas</taxon>
    </lineage>
</organism>
<sequence length="201" mass="19343">MALAIANLTACEGGLAGSDGAGANGGAAGGPLADAGQGGAADAAGQAGLVRFTFTVTPPPTATPAARGSAVVGGTVTGSYVYTGDTAEDTTGNGSRYAFVTSPLSTLAQSRDGTVVQQGTTGGADVTYTPTAGDSGLHLFFCVTPVAMGANPGLEVCTAVGQVTAAASGTTRPVPSLSALPLMALGGLLGVLGWRRRRPSA</sequence>
<dbReference type="EMBL" id="CP021455">
    <property type="protein sequence ID" value="ARU04768.1"/>
    <property type="molecule type" value="Genomic_DNA"/>
</dbReference>
<proteinExistence type="predicted"/>
<reference evidence="1 2" key="1">
    <citation type="submission" date="2017-05" db="EMBL/GenBank/DDBJ databases">
        <authorList>
            <person name="Song R."/>
            <person name="Chenine A.L."/>
            <person name="Ruprecht R.M."/>
        </authorList>
    </citation>
    <scope>NUCLEOTIDE SEQUENCE [LARGE SCALE GENOMIC DNA]</scope>
    <source>
        <strain evidence="1 2">DSM 26136</strain>
    </source>
</reference>
<gene>
    <name evidence="1" type="ORF">CCO03_08835</name>
</gene>
<dbReference type="AlphaFoldDB" id="A0A1Y0EMX6"/>
<dbReference type="OrthoDB" id="6383879at2"/>
<dbReference type="KEGG" id="cser:CCO03_08835"/>
<accession>A0A1Y0EMX6</accession>